<evidence type="ECO:0008006" key="5">
    <source>
        <dbReference type="Google" id="ProtNLM"/>
    </source>
</evidence>
<evidence type="ECO:0000256" key="1">
    <source>
        <dbReference type="SAM" id="Phobius"/>
    </source>
</evidence>
<dbReference type="Proteomes" id="UP000663845">
    <property type="component" value="Unassembled WGS sequence"/>
</dbReference>
<dbReference type="EMBL" id="CAJOAZ010000225">
    <property type="protein sequence ID" value="CAF3583043.1"/>
    <property type="molecule type" value="Genomic_DNA"/>
</dbReference>
<evidence type="ECO:0000313" key="2">
    <source>
        <dbReference type="EMBL" id="CAF0883776.1"/>
    </source>
</evidence>
<evidence type="ECO:0000313" key="3">
    <source>
        <dbReference type="EMBL" id="CAF3583043.1"/>
    </source>
</evidence>
<reference evidence="2" key="1">
    <citation type="submission" date="2021-02" db="EMBL/GenBank/DDBJ databases">
        <authorList>
            <person name="Nowell W R."/>
        </authorList>
    </citation>
    <scope>NUCLEOTIDE SEQUENCE</scope>
</reference>
<evidence type="ECO:0000313" key="4">
    <source>
        <dbReference type="Proteomes" id="UP000663845"/>
    </source>
</evidence>
<dbReference type="EMBL" id="CAJNOG010000068">
    <property type="protein sequence ID" value="CAF0883776.1"/>
    <property type="molecule type" value="Genomic_DNA"/>
</dbReference>
<proteinExistence type="predicted"/>
<protein>
    <recommendedName>
        <fullName evidence="5">Transmembrane protein</fullName>
    </recommendedName>
</protein>
<sequence>MVSIHLRLPILLSSYYYIINSNINYNLIRLYSICLIFFSQIIPLSSSKFDDQVLDIVHSMDGDMCRNYVFTCLFRQRYHKSFDNQQQNGNCKYLLILHSCLQYDTDITGICYKLSLNRAKSRLDNDSLKHCFTSSVYKNFHAQHLRSIAPTRTIMKCQIFVLFFLLISFVIKIRACC</sequence>
<feature type="transmembrane region" description="Helical" evidence="1">
    <location>
        <begin position="15"/>
        <end position="38"/>
    </location>
</feature>
<gene>
    <name evidence="2" type="ORF">JYZ213_LOCUS9637</name>
    <name evidence="3" type="ORF">OXD698_LOCUS5506</name>
</gene>
<organism evidence="2 4">
    <name type="scientific">Adineta steineri</name>
    <dbReference type="NCBI Taxonomy" id="433720"/>
    <lineage>
        <taxon>Eukaryota</taxon>
        <taxon>Metazoa</taxon>
        <taxon>Spiralia</taxon>
        <taxon>Gnathifera</taxon>
        <taxon>Rotifera</taxon>
        <taxon>Eurotatoria</taxon>
        <taxon>Bdelloidea</taxon>
        <taxon>Adinetida</taxon>
        <taxon>Adinetidae</taxon>
        <taxon>Adineta</taxon>
    </lineage>
</organism>
<keyword evidence="1" id="KW-0472">Membrane</keyword>
<accession>A0A813YGB7</accession>
<name>A0A813YGB7_9BILA</name>
<dbReference type="AlphaFoldDB" id="A0A813YGB7"/>
<keyword evidence="1" id="KW-1133">Transmembrane helix</keyword>
<comment type="caution">
    <text evidence="2">The sequence shown here is derived from an EMBL/GenBank/DDBJ whole genome shotgun (WGS) entry which is preliminary data.</text>
</comment>
<keyword evidence="1" id="KW-0812">Transmembrane</keyword>
<dbReference type="Proteomes" id="UP000663844">
    <property type="component" value="Unassembled WGS sequence"/>
</dbReference>
<feature type="transmembrane region" description="Helical" evidence="1">
    <location>
        <begin position="153"/>
        <end position="171"/>
    </location>
</feature>